<dbReference type="Gene3D" id="1.10.10.690">
    <property type="entry name" value="YidB-like"/>
    <property type="match status" value="1"/>
</dbReference>
<dbReference type="AlphaFoldDB" id="A0A5R9JE44"/>
<dbReference type="SUPFAM" id="SSF140804">
    <property type="entry name" value="YidB-like"/>
    <property type="match status" value="1"/>
</dbReference>
<dbReference type="Proteomes" id="UP000305654">
    <property type="component" value="Unassembled WGS sequence"/>
</dbReference>
<keyword evidence="2" id="KW-1185">Reference proteome</keyword>
<reference evidence="1 2" key="1">
    <citation type="submission" date="2019-05" db="EMBL/GenBank/DDBJ databases">
        <authorList>
            <person name="Pankratov T."/>
            <person name="Grouzdev D."/>
        </authorList>
    </citation>
    <scope>NUCLEOTIDE SEQUENCE [LARGE SCALE GENOMIC DNA]</scope>
    <source>
        <strain evidence="1 2">KEBCLARHB70R</strain>
    </source>
</reference>
<dbReference type="InterPro" id="IPR045372">
    <property type="entry name" value="YidB"/>
</dbReference>
<gene>
    <name evidence="1" type="ORF">FE263_01345</name>
</gene>
<comment type="caution">
    <text evidence="1">The sequence shown here is derived from an EMBL/GenBank/DDBJ whole genome shotgun (WGS) entry which is preliminary data.</text>
</comment>
<proteinExistence type="predicted"/>
<accession>A0A5R9JE44</accession>
<dbReference type="RefSeq" id="WP_138324154.1">
    <property type="nucleotide sequence ID" value="NZ_VCDI01000001.1"/>
</dbReference>
<evidence type="ECO:0000313" key="1">
    <source>
        <dbReference type="EMBL" id="TLU73901.1"/>
    </source>
</evidence>
<organism evidence="1 2">
    <name type="scientific">Lichenicoccus roseus</name>
    <dbReference type="NCBI Taxonomy" id="2683649"/>
    <lineage>
        <taxon>Bacteria</taxon>
        <taxon>Pseudomonadati</taxon>
        <taxon>Pseudomonadota</taxon>
        <taxon>Alphaproteobacteria</taxon>
        <taxon>Acetobacterales</taxon>
        <taxon>Acetobacteraceae</taxon>
        <taxon>Lichenicoccus</taxon>
    </lineage>
</organism>
<protein>
    <submittedName>
        <fullName evidence="1">DUF937 domain-containing protein</fullName>
    </submittedName>
</protein>
<evidence type="ECO:0000313" key="2">
    <source>
        <dbReference type="Proteomes" id="UP000305654"/>
    </source>
</evidence>
<sequence>MSGVFGNLLGQLGGMLGGSSNAQAGAGGLLSTVINDAGGPAGILAKFQQSGLGAQAESWVGNGHNLPVSPEQISQVFPPEQLDAWAQQHGLPAGMASQVLAHFLPHAVDATTPQGTVPPQGDVQGPGGSGAGGFDFAGLIGRLGGLGK</sequence>
<dbReference type="OrthoDB" id="4235777at2"/>
<dbReference type="Pfam" id="PF20159">
    <property type="entry name" value="YidB"/>
    <property type="match status" value="1"/>
</dbReference>
<dbReference type="EMBL" id="VCDI01000001">
    <property type="protein sequence ID" value="TLU73901.1"/>
    <property type="molecule type" value="Genomic_DNA"/>
</dbReference>
<name>A0A5R9JE44_9PROT</name>
<dbReference type="InterPro" id="IPR027405">
    <property type="entry name" value="YidB-like"/>
</dbReference>